<proteinExistence type="predicted"/>
<sequence length="509" mass="54662">MARTRGGGRSVTKKGLGERGHEIFTSHTYTSPNTLSSGLPTCWGGARRQRVSKRTRQEHANHTQCGRRGHGCSPQIAEQVAKASLGSGLVSAFFGAVLSRSPTLTLPGCLQGWQQRGGDGRLTFLECCLHLAFASSTVSARARGPVRTPRDAGWDAAAPALCNVCTVLVQSGVHTCQPEVPDGSVPPGSQHPQYRLGLGLPPPASLEPGSTDLASLVPIRTGTTTPGIPVTEWHQSSIPILIRTGTTVPSTNWHRPSIPNASWDWDCCPQYQSGIPGTDWDWDHHPQHPQNQAALTWHPRYQSGLEPLPLAPAWHPRYRSGLGLPPPVSPVPIGTGTTAPGTNLASPVLPGTGPASPVPTGTGTTAPGIPGTDRDWPSIPGTDWDWDHCLWHRPGIPGTDWHWPSIPGTDQDWDCRPQCPQYQSGLGPLPLAPTWHPRYCLALAQHPQYRLGLGLPPPASLEPGSTDLASLVPIRTGTTTPGIPVTEWHQSSIPSTDQDQDHHPWHPQY</sequence>
<dbReference type="AlphaFoldDB" id="R0JNN6"/>
<accession>R0JNN6</accession>
<evidence type="ECO:0000256" key="1">
    <source>
        <dbReference type="SAM" id="MobiDB-lite"/>
    </source>
</evidence>
<organism evidence="2 3">
    <name type="scientific">Anas platyrhynchos</name>
    <name type="common">Mallard</name>
    <name type="synonym">Anas boschas</name>
    <dbReference type="NCBI Taxonomy" id="8839"/>
    <lineage>
        <taxon>Eukaryota</taxon>
        <taxon>Metazoa</taxon>
        <taxon>Chordata</taxon>
        <taxon>Craniata</taxon>
        <taxon>Vertebrata</taxon>
        <taxon>Euteleostomi</taxon>
        <taxon>Archelosauria</taxon>
        <taxon>Archosauria</taxon>
        <taxon>Dinosauria</taxon>
        <taxon>Saurischia</taxon>
        <taxon>Theropoda</taxon>
        <taxon>Coelurosauria</taxon>
        <taxon>Aves</taxon>
        <taxon>Neognathae</taxon>
        <taxon>Galloanserae</taxon>
        <taxon>Anseriformes</taxon>
        <taxon>Anatidae</taxon>
        <taxon>Anatinae</taxon>
        <taxon>Anas</taxon>
    </lineage>
</organism>
<gene>
    <name evidence="2" type="ORF">Anapl_06552</name>
</gene>
<feature type="compositionally biased region" description="Polar residues" evidence="1">
    <location>
        <begin position="488"/>
        <end position="497"/>
    </location>
</feature>
<evidence type="ECO:0000313" key="2">
    <source>
        <dbReference type="EMBL" id="EOA98925.1"/>
    </source>
</evidence>
<dbReference type="Proteomes" id="UP000296049">
    <property type="component" value="Unassembled WGS sequence"/>
</dbReference>
<feature type="region of interest" description="Disordered" evidence="1">
    <location>
        <begin position="480"/>
        <end position="509"/>
    </location>
</feature>
<feature type="compositionally biased region" description="Basic and acidic residues" evidence="1">
    <location>
        <begin position="499"/>
        <end position="509"/>
    </location>
</feature>
<evidence type="ECO:0000313" key="3">
    <source>
        <dbReference type="Proteomes" id="UP000296049"/>
    </source>
</evidence>
<feature type="region of interest" description="Disordered" evidence="1">
    <location>
        <begin position="351"/>
        <end position="376"/>
    </location>
</feature>
<protein>
    <submittedName>
        <fullName evidence="2">Uncharacterized protein</fullName>
    </submittedName>
</protein>
<keyword evidence="3" id="KW-1185">Reference proteome</keyword>
<dbReference type="EMBL" id="KB743403">
    <property type="protein sequence ID" value="EOA98925.1"/>
    <property type="molecule type" value="Genomic_DNA"/>
</dbReference>
<name>R0JNN6_ANAPL</name>
<feature type="compositionally biased region" description="Low complexity" evidence="1">
    <location>
        <begin position="351"/>
        <end position="371"/>
    </location>
</feature>
<reference evidence="3" key="1">
    <citation type="journal article" date="2013" name="Nat. Genet.">
        <title>The duck genome and transcriptome provide insight into an avian influenza virus reservoir species.</title>
        <authorList>
            <person name="Huang Y."/>
            <person name="Li Y."/>
            <person name="Burt D.W."/>
            <person name="Chen H."/>
            <person name="Zhang Y."/>
            <person name="Qian W."/>
            <person name="Kim H."/>
            <person name="Gan S."/>
            <person name="Zhao Y."/>
            <person name="Li J."/>
            <person name="Yi K."/>
            <person name="Feng H."/>
            <person name="Zhu P."/>
            <person name="Li B."/>
            <person name="Liu Q."/>
            <person name="Fairley S."/>
            <person name="Magor K.E."/>
            <person name="Du Z."/>
            <person name="Hu X."/>
            <person name="Goodman L."/>
            <person name="Tafer H."/>
            <person name="Vignal A."/>
            <person name="Lee T."/>
            <person name="Kim K.W."/>
            <person name="Sheng Z."/>
            <person name="An Y."/>
            <person name="Searle S."/>
            <person name="Herrero J."/>
            <person name="Groenen M.A."/>
            <person name="Crooijmans R.P."/>
            <person name="Faraut T."/>
            <person name="Cai Q."/>
            <person name="Webster R.G."/>
            <person name="Aldridge J.R."/>
            <person name="Warren W.C."/>
            <person name="Bartschat S."/>
            <person name="Kehr S."/>
            <person name="Marz M."/>
            <person name="Stadler P.F."/>
            <person name="Smith J."/>
            <person name="Kraus R.H."/>
            <person name="Zhao Y."/>
            <person name="Ren L."/>
            <person name="Fei J."/>
            <person name="Morisson M."/>
            <person name="Kaiser P."/>
            <person name="Griffin D.K."/>
            <person name="Rao M."/>
            <person name="Pitel F."/>
            <person name="Wang J."/>
            <person name="Li N."/>
        </authorList>
    </citation>
    <scope>NUCLEOTIDE SEQUENCE [LARGE SCALE GENOMIC DNA]</scope>
</reference>